<reference evidence="1" key="1">
    <citation type="submission" date="2023-03" db="EMBL/GenBank/DDBJ databases">
        <title>Massive genome expansion in bonnet fungi (Mycena s.s.) driven by repeated elements and novel gene families across ecological guilds.</title>
        <authorList>
            <consortium name="Lawrence Berkeley National Laboratory"/>
            <person name="Harder C.B."/>
            <person name="Miyauchi S."/>
            <person name="Viragh M."/>
            <person name="Kuo A."/>
            <person name="Thoen E."/>
            <person name="Andreopoulos B."/>
            <person name="Lu D."/>
            <person name="Skrede I."/>
            <person name="Drula E."/>
            <person name="Henrissat B."/>
            <person name="Morin E."/>
            <person name="Kohler A."/>
            <person name="Barry K."/>
            <person name="LaButti K."/>
            <person name="Morin E."/>
            <person name="Salamov A."/>
            <person name="Lipzen A."/>
            <person name="Mereny Z."/>
            <person name="Hegedus B."/>
            <person name="Baldrian P."/>
            <person name="Stursova M."/>
            <person name="Weitz H."/>
            <person name="Taylor A."/>
            <person name="Grigoriev I.V."/>
            <person name="Nagy L.G."/>
            <person name="Martin F."/>
            <person name="Kauserud H."/>
        </authorList>
    </citation>
    <scope>NUCLEOTIDE SEQUENCE</scope>
    <source>
        <strain evidence="1">CBHHK002</strain>
    </source>
</reference>
<protein>
    <submittedName>
        <fullName evidence="1">Uncharacterized protein</fullName>
    </submittedName>
</protein>
<sequence>MSGPRSHSQQGSREVQNKLCCCGMQRQFQRHYSGSLRQFDLWVHVELLGSIVIGGLKSALYGSLAAPKYMQTLCSGSRQHSAAANSALCSGSQAVFSGSLPYAVALLQHSQTRHSGNLTMQRQLGGNHVQLMFGSVVLSRGISAAIEFGSRHCHD</sequence>
<dbReference type="AlphaFoldDB" id="A0AAD6Z2Y8"/>
<keyword evidence="2" id="KW-1185">Reference proteome</keyword>
<organism evidence="1 2">
    <name type="scientific">Mycena albidolilacea</name>
    <dbReference type="NCBI Taxonomy" id="1033008"/>
    <lineage>
        <taxon>Eukaryota</taxon>
        <taxon>Fungi</taxon>
        <taxon>Dikarya</taxon>
        <taxon>Basidiomycota</taxon>
        <taxon>Agaricomycotina</taxon>
        <taxon>Agaricomycetes</taxon>
        <taxon>Agaricomycetidae</taxon>
        <taxon>Agaricales</taxon>
        <taxon>Marasmiineae</taxon>
        <taxon>Mycenaceae</taxon>
        <taxon>Mycena</taxon>
    </lineage>
</organism>
<accession>A0AAD6Z2Y8</accession>
<dbReference type="EMBL" id="JARIHO010000095">
    <property type="protein sequence ID" value="KAJ7305591.1"/>
    <property type="molecule type" value="Genomic_DNA"/>
</dbReference>
<name>A0AAD6Z2Y8_9AGAR</name>
<proteinExistence type="predicted"/>
<dbReference type="Proteomes" id="UP001218218">
    <property type="component" value="Unassembled WGS sequence"/>
</dbReference>
<evidence type="ECO:0000313" key="1">
    <source>
        <dbReference type="EMBL" id="KAJ7305591.1"/>
    </source>
</evidence>
<gene>
    <name evidence="1" type="ORF">DFH08DRAFT_824893</name>
</gene>
<comment type="caution">
    <text evidence="1">The sequence shown here is derived from an EMBL/GenBank/DDBJ whole genome shotgun (WGS) entry which is preliminary data.</text>
</comment>
<evidence type="ECO:0000313" key="2">
    <source>
        <dbReference type="Proteomes" id="UP001218218"/>
    </source>
</evidence>